<accession>A0A8J5LRG2</accession>
<reference evidence="2 3" key="1">
    <citation type="submission" date="2020-08" db="EMBL/GenBank/DDBJ databases">
        <title>Plant Genome Project.</title>
        <authorList>
            <person name="Zhang R.-G."/>
        </authorList>
    </citation>
    <scope>NUCLEOTIDE SEQUENCE [LARGE SCALE GENOMIC DNA]</scope>
    <source>
        <tissue evidence="2">Rhizome</tissue>
    </source>
</reference>
<comment type="caution">
    <text evidence="2">The sequence shown here is derived from an EMBL/GenBank/DDBJ whole genome shotgun (WGS) entry which is preliminary data.</text>
</comment>
<organism evidence="2 3">
    <name type="scientific">Zingiber officinale</name>
    <name type="common">Ginger</name>
    <name type="synonym">Amomum zingiber</name>
    <dbReference type="NCBI Taxonomy" id="94328"/>
    <lineage>
        <taxon>Eukaryota</taxon>
        <taxon>Viridiplantae</taxon>
        <taxon>Streptophyta</taxon>
        <taxon>Embryophyta</taxon>
        <taxon>Tracheophyta</taxon>
        <taxon>Spermatophyta</taxon>
        <taxon>Magnoliopsida</taxon>
        <taxon>Liliopsida</taxon>
        <taxon>Zingiberales</taxon>
        <taxon>Zingiberaceae</taxon>
        <taxon>Zingiber</taxon>
    </lineage>
</organism>
<dbReference type="Proteomes" id="UP000734854">
    <property type="component" value="Unassembled WGS sequence"/>
</dbReference>
<dbReference type="AlphaFoldDB" id="A0A8J5LRG2"/>
<keyword evidence="1" id="KW-0175">Coiled coil</keyword>
<keyword evidence="3" id="KW-1185">Reference proteome</keyword>
<gene>
    <name evidence="2" type="ORF">ZIOFF_014185</name>
</gene>
<evidence type="ECO:0000313" key="3">
    <source>
        <dbReference type="Proteomes" id="UP000734854"/>
    </source>
</evidence>
<sequence>MRVLTPGALEGELHLVESANALVPGVRCSDVQIQGEEAAEKMDFGDLVFAEKKVRRKGFSREEFPRECGFFLWYNPELSERSKTIINELKKNNNKLKLEISELKKYTSYKGGVEYKDVLDDGNINHVIMQLSDEICSLNRKFRVAIFVVVCTRIVMMSMWLM</sequence>
<dbReference type="EMBL" id="JACMSC010000004">
    <property type="protein sequence ID" value="KAG6524279.1"/>
    <property type="molecule type" value="Genomic_DNA"/>
</dbReference>
<evidence type="ECO:0000256" key="1">
    <source>
        <dbReference type="SAM" id="Coils"/>
    </source>
</evidence>
<proteinExistence type="predicted"/>
<feature type="coiled-coil region" evidence="1">
    <location>
        <begin position="79"/>
        <end position="106"/>
    </location>
</feature>
<protein>
    <submittedName>
        <fullName evidence="2">Uncharacterized protein</fullName>
    </submittedName>
</protein>
<evidence type="ECO:0000313" key="2">
    <source>
        <dbReference type="EMBL" id="KAG6524279.1"/>
    </source>
</evidence>
<name>A0A8J5LRG2_ZINOF</name>